<accession>A0A382DMI1</accession>
<name>A0A382DMI1_9ZZZZ</name>
<evidence type="ECO:0000256" key="1">
    <source>
        <dbReference type="SAM" id="Phobius"/>
    </source>
</evidence>
<feature type="transmembrane region" description="Helical" evidence="1">
    <location>
        <begin position="21"/>
        <end position="42"/>
    </location>
</feature>
<protein>
    <submittedName>
        <fullName evidence="2">Uncharacterized protein</fullName>
    </submittedName>
</protein>
<organism evidence="2">
    <name type="scientific">marine metagenome</name>
    <dbReference type="NCBI Taxonomy" id="408172"/>
    <lineage>
        <taxon>unclassified sequences</taxon>
        <taxon>metagenomes</taxon>
        <taxon>ecological metagenomes</taxon>
    </lineage>
</organism>
<keyword evidence="1" id="KW-0812">Transmembrane</keyword>
<proteinExistence type="predicted"/>
<evidence type="ECO:0000313" key="2">
    <source>
        <dbReference type="EMBL" id="SVB38961.1"/>
    </source>
</evidence>
<sequence length="48" mass="5442">MLCKFIWEGYSRYSLNNKVTSSIVIIILSVIGLFIAQTQFFGEVTITP</sequence>
<dbReference type="AlphaFoldDB" id="A0A382DMI1"/>
<reference evidence="2" key="1">
    <citation type="submission" date="2018-05" db="EMBL/GenBank/DDBJ databases">
        <authorList>
            <person name="Lanie J.A."/>
            <person name="Ng W.-L."/>
            <person name="Kazmierczak K.M."/>
            <person name="Andrzejewski T.M."/>
            <person name="Davidsen T.M."/>
            <person name="Wayne K.J."/>
            <person name="Tettelin H."/>
            <person name="Glass J.I."/>
            <person name="Rusch D."/>
            <person name="Podicherti R."/>
            <person name="Tsui H.-C.T."/>
            <person name="Winkler M.E."/>
        </authorList>
    </citation>
    <scope>NUCLEOTIDE SEQUENCE</scope>
</reference>
<keyword evidence="1" id="KW-0472">Membrane</keyword>
<gene>
    <name evidence="2" type="ORF">METZ01_LOCUS191815</name>
</gene>
<keyword evidence="1" id="KW-1133">Transmembrane helix</keyword>
<dbReference type="EMBL" id="UINC01039864">
    <property type="protein sequence ID" value="SVB38961.1"/>
    <property type="molecule type" value="Genomic_DNA"/>
</dbReference>